<sequence length="116" mass="12798">MKKNAGQILELVYLLCFAGLLYIDFFAHSTPQWVITTLFAVIVASILLSYIPKRDESAKRTGIFSLVTTLFLFSLVVIFDLAGGVSKVGIALGHPIIWALVGISIWMSVRRIRNAA</sequence>
<feature type="transmembrane region" description="Helical" evidence="1">
    <location>
        <begin position="88"/>
        <end position="109"/>
    </location>
</feature>
<feature type="transmembrane region" description="Helical" evidence="1">
    <location>
        <begin position="63"/>
        <end position="82"/>
    </location>
</feature>
<dbReference type="RefSeq" id="WP_119546851.1">
    <property type="nucleotide sequence ID" value="NZ_QXIR01000012.1"/>
</dbReference>
<evidence type="ECO:0000256" key="1">
    <source>
        <dbReference type="SAM" id="Phobius"/>
    </source>
</evidence>
<feature type="transmembrane region" description="Helical" evidence="1">
    <location>
        <begin position="7"/>
        <end position="27"/>
    </location>
</feature>
<accession>A0A3A1R4I7</accession>
<keyword evidence="3" id="KW-1185">Reference proteome</keyword>
<protein>
    <submittedName>
        <fullName evidence="2">Uncharacterized protein</fullName>
    </submittedName>
</protein>
<dbReference type="EMBL" id="QXIR01000012">
    <property type="protein sequence ID" value="RIW34004.1"/>
    <property type="molecule type" value="Genomic_DNA"/>
</dbReference>
<proteinExistence type="predicted"/>
<feature type="transmembrane region" description="Helical" evidence="1">
    <location>
        <begin position="33"/>
        <end position="51"/>
    </location>
</feature>
<dbReference type="AlphaFoldDB" id="A0A3A1R4I7"/>
<reference evidence="2 3" key="1">
    <citation type="submission" date="2018-09" db="EMBL/GenBank/DDBJ databases">
        <title>Bacillus saliacetes sp. nov., isolated from Thai shrimp paste (Ka-pi).</title>
        <authorList>
            <person name="Daroonpunt R."/>
            <person name="Tanasupawat S."/>
            <person name="Yiamsombut S."/>
        </authorList>
    </citation>
    <scope>NUCLEOTIDE SEQUENCE [LARGE SCALE GENOMIC DNA]</scope>
    <source>
        <strain evidence="2 3">SKP7-4</strain>
    </source>
</reference>
<dbReference type="OrthoDB" id="2885351at2"/>
<keyword evidence="1" id="KW-0472">Membrane</keyword>
<evidence type="ECO:0000313" key="3">
    <source>
        <dbReference type="Proteomes" id="UP000265801"/>
    </source>
</evidence>
<comment type="caution">
    <text evidence="2">The sequence shown here is derived from an EMBL/GenBank/DDBJ whole genome shotgun (WGS) entry which is preliminary data.</text>
</comment>
<dbReference type="Proteomes" id="UP000265801">
    <property type="component" value="Unassembled WGS sequence"/>
</dbReference>
<organism evidence="2 3">
    <name type="scientific">Bacillus salacetis</name>
    <dbReference type="NCBI Taxonomy" id="2315464"/>
    <lineage>
        <taxon>Bacteria</taxon>
        <taxon>Bacillati</taxon>
        <taxon>Bacillota</taxon>
        <taxon>Bacilli</taxon>
        <taxon>Bacillales</taxon>
        <taxon>Bacillaceae</taxon>
        <taxon>Bacillus</taxon>
    </lineage>
</organism>
<keyword evidence="1" id="KW-0812">Transmembrane</keyword>
<gene>
    <name evidence="2" type="ORF">D3H55_10430</name>
</gene>
<keyword evidence="1" id="KW-1133">Transmembrane helix</keyword>
<evidence type="ECO:0000313" key="2">
    <source>
        <dbReference type="EMBL" id="RIW34004.1"/>
    </source>
</evidence>
<name>A0A3A1R4I7_9BACI</name>